<accession>A0A1E7KIH0</accession>
<dbReference type="PANTHER" id="PTHR43806:SF11">
    <property type="entry name" value="CEREVISIN-RELATED"/>
    <property type="match status" value="1"/>
</dbReference>
<dbReference type="Pfam" id="PF00082">
    <property type="entry name" value="Peptidase_S8"/>
    <property type="match status" value="1"/>
</dbReference>
<dbReference type="OrthoDB" id="9798386at2"/>
<dbReference type="PROSITE" id="PS51892">
    <property type="entry name" value="SUBTILASE"/>
    <property type="match status" value="1"/>
</dbReference>
<dbReference type="InterPro" id="IPR023834">
    <property type="entry name" value="T7SS_pept_S8A_mycosin"/>
</dbReference>
<keyword evidence="15" id="KW-1185">Reference proteome</keyword>
<dbReference type="EMBL" id="LJGU01000116">
    <property type="protein sequence ID" value="OEV03697.1"/>
    <property type="molecule type" value="Genomic_DNA"/>
</dbReference>
<dbReference type="NCBIfam" id="TIGR03921">
    <property type="entry name" value="T7SS_mycosin"/>
    <property type="match status" value="1"/>
</dbReference>
<feature type="compositionally biased region" description="Low complexity" evidence="11">
    <location>
        <begin position="326"/>
        <end position="337"/>
    </location>
</feature>
<reference evidence="14 15" key="1">
    <citation type="journal article" date="2016" name="Front. Microbiol.">
        <title>Comparative Genomics Analysis of Streptomyces Species Reveals Their Adaptation to the Marine Environment and Their Diversity at the Genomic Level.</title>
        <authorList>
            <person name="Tian X."/>
            <person name="Zhang Z."/>
            <person name="Yang T."/>
            <person name="Chen M."/>
            <person name="Li J."/>
            <person name="Chen F."/>
            <person name="Yang J."/>
            <person name="Li W."/>
            <person name="Zhang B."/>
            <person name="Zhang Z."/>
            <person name="Wu J."/>
            <person name="Zhang C."/>
            <person name="Long L."/>
            <person name="Xiao J."/>
        </authorList>
    </citation>
    <scope>NUCLEOTIDE SEQUENCE [LARGE SCALE GENOMIC DNA]</scope>
    <source>
        <strain evidence="14 15">SCSIO 02100</strain>
    </source>
</reference>
<comment type="caution">
    <text evidence="14">The sequence shown here is derived from an EMBL/GenBank/DDBJ whole genome shotgun (WGS) entry which is preliminary data.</text>
</comment>
<feature type="signal peptide" evidence="12">
    <location>
        <begin position="1"/>
        <end position="33"/>
    </location>
</feature>
<evidence type="ECO:0000259" key="13">
    <source>
        <dbReference type="Pfam" id="PF00082"/>
    </source>
</evidence>
<evidence type="ECO:0000256" key="3">
    <source>
        <dbReference type="ARBA" id="ARBA00022475"/>
    </source>
</evidence>
<dbReference type="Gene3D" id="3.40.50.200">
    <property type="entry name" value="Peptidase S8/S53 domain"/>
    <property type="match status" value="1"/>
</dbReference>
<evidence type="ECO:0000256" key="12">
    <source>
        <dbReference type="SAM" id="SignalP"/>
    </source>
</evidence>
<feature type="compositionally biased region" description="Pro residues" evidence="11">
    <location>
        <begin position="416"/>
        <end position="428"/>
    </location>
</feature>
<dbReference type="Proteomes" id="UP000176101">
    <property type="component" value="Unassembled WGS sequence"/>
</dbReference>
<evidence type="ECO:0000256" key="11">
    <source>
        <dbReference type="SAM" id="MobiDB-lite"/>
    </source>
</evidence>
<dbReference type="SUPFAM" id="SSF52743">
    <property type="entry name" value="Subtilisin-like"/>
    <property type="match status" value="1"/>
</dbReference>
<feature type="region of interest" description="Disordered" evidence="11">
    <location>
        <begin position="401"/>
        <end position="434"/>
    </location>
</feature>
<proteinExistence type="inferred from homology"/>
<evidence type="ECO:0000256" key="4">
    <source>
        <dbReference type="ARBA" id="ARBA00022670"/>
    </source>
</evidence>
<protein>
    <recommendedName>
        <fullName evidence="13">Peptidase S8/S53 domain-containing protein</fullName>
    </recommendedName>
</protein>
<dbReference type="GO" id="GO:0005886">
    <property type="term" value="C:plasma membrane"/>
    <property type="evidence" value="ECO:0007669"/>
    <property type="project" value="UniProtKB-SubCell"/>
</dbReference>
<keyword evidence="12" id="KW-0732">Signal</keyword>
<evidence type="ECO:0000256" key="10">
    <source>
        <dbReference type="PROSITE-ProRule" id="PRU01240"/>
    </source>
</evidence>
<evidence type="ECO:0000256" key="7">
    <source>
        <dbReference type="ARBA" id="ARBA00022825"/>
    </source>
</evidence>
<gene>
    <name evidence="14" type="ORF">AN216_10635</name>
</gene>
<feature type="active site" description="Charge relay system" evidence="10">
    <location>
        <position position="66"/>
    </location>
</feature>
<evidence type="ECO:0000256" key="8">
    <source>
        <dbReference type="ARBA" id="ARBA00022989"/>
    </source>
</evidence>
<keyword evidence="6 10" id="KW-0378">Hydrolase</keyword>
<feature type="region of interest" description="Disordered" evidence="11">
    <location>
        <begin position="321"/>
        <end position="381"/>
    </location>
</feature>
<dbReference type="PATRIC" id="fig|1075402.3.peg.2961"/>
<dbReference type="GO" id="GO:0004252">
    <property type="term" value="F:serine-type endopeptidase activity"/>
    <property type="evidence" value="ECO:0007669"/>
    <property type="project" value="UniProtKB-UniRule"/>
</dbReference>
<keyword evidence="7 10" id="KW-0720">Serine protease</keyword>
<dbReference type="STRING" id="1075402.AN216_10635"/>
<feature type="domain" description="Peptidase S8/S53" evidence="13">
    <location>
        <begin position="57"/>
        <end position="315"/>
    </location>
</feature>
<dbReference type="InterPro" id="IPR015500">
    <property type="entry name" value="Peptidase_S8_subtilisin-rel"/>
</dbReference>
<sequence>MRSYGPGRAALRNLSATALALAVVGVGAVPAHAESVRERQWHLDAMQAEEMWKTSQGEGITIAVIDTGVDPTLPDLQGQVLKGKDFSTHPGDAQDDYRGHGTRMAALIAATGAAGPDRGSYGLAPESKILPLRVKNSAKYRNEAEAQRNFGKDIGPVIRHAADSPAKIINISMGSGEGSRELRSAISYALAKGKMIIAATGNTGDGGNTVNYPAGTPGVIGVSAVDKDARSTDESQAGKQVDLAAPGENILSACRIGSEVCTSDGTSNASALASASAALIWAEHPDWTANQVTRVLVNTAGGPKNGDERDDFIGHGAVRPRVALKNPGDPGDPNTNPLPGPYSEKKAAADAKKPAKPGSSEGEDDKQPAAAGEDDSEPNWLGYGLATAGILAAGGATSLYVRHRRHTTTPTHPTAPYGPPPAGPPTPPGQWGRG</sequence>
<evidence type="ECO:0000256" key="1">
    <source>
        <dbReference type="ARBA" id="ARBA00004162"/>
    </source>
</evidence>
<dbReference type="InterPro" id="IPR050131">
    <property type="entry name" value="Peptidase_S8_subtilisin-like"/>
</dbReference>
<dbReference type="InterPro" id="IPR000209">
    <property type="entry name" value="Peptidase_S8/S53_dom"/>
</dbReference>
<feature type="active site" description="Charge relay system" evidence="10">
    <location>
        <position position="100"/>
    </location>
</feature>
<keyword evidence="5" id="KW-0812">Transmembrane</keyword>
<dbReference type="PRINTS" id="PR00723">
    <property type="entry name" value="SUBTILISIN"/>
</dbReference>
<name>A0A1E7KIH0_9ACTN</name>
<dbReference type="InterPro" id="IPR036852">
    <property type="entry name" value="Peptidase_S8/S53_dom_sf"/>
</dbReference>
<evidence type="ECO:0000256" key="6">
    <source>
        <dbReference type="ARBA" id="ARBA00022801"/>
    </source>
</evidence>
<evidence type="ECO:0000313" key="14">
    <source>
        <dbReference type="EMBL" id="OEV03697.1"/>
    </source>
</evidence>
<dbReference type="RefSeq" id="WP_079166456.1">
    <property type="nucleotide sequence ID" value="NZ_LJGU01000116.1"/>
</dbReference>
<keyword evidence="3" id="KW-1003">Cell membrane</keyword>
<comment type="subcellular location">
    <subcellularLocation>
        <location evidence="1">Cell membrane</location>
        <topology evidence="1">Single-pass membrane protein</topology>
    </subcellularLocation>
</comment>
<organism evidence="14 15">
    <name type="scientific">Streptomyces oceani</name>
    <dbReference type="NCBI Taxonomy" id="1075402"/>
    <lineage>
        <taxon>Bacteria</taxon>
        <taxon>Bacillati</taxon>
        <taxon>Actinomycetota</taxon>
        <taxon>Actinomycetes</taxon>
        <taxon>Kitasatosporales</taxon>
        <taxon>Streptomycetaceae</taxon>
        <taxon>Streptomyces</taxon>
    </lineage>
</organism>
<dbReference type="AlphaFoldDB" id="A0A1E7KIH0"/>
<keyword evidence="4 10" id="KW-0645">Protease</keyword>
<dbReference type="PANTHER" id="PTHR43806">
    <property type="entry name" value="PEPTIDASE S8"/>
    <property type="match status" value="1"/>
</dbReference>
<evidence type="ECO:0000256" key="5">
    <source>
        <dbReference type="ARBA" id="ARBA00022692"/>
    </source>
</evidence>
<evidence type="ECO:0000313" key="15">
    <source>
        <dbReference type="Proteomes" id="UP000176101"/>
    </source>
</evidence>
<evidence type="ECO:0000256" key="9">
    <source>
        <dbReference type="ARBA" id="ARBA00023136"/>
    </source>
</evidence>
<evidence type="ECO:0000256" key="2">
    <source>
        <dbReference type="ARBA" id="ARBA00011073"/>
    </source>
</evidence>
<keyword evidence="9" id="KW-0472">Membrane</keyword>
<keyword evidence="8" id="KW-1133">Transmembrane helix</keyword>
<feature type="active site" description="Charge relay system" evidence="10">
    <location>
        <position position="267"/>
    </location>
</feature>
<feature type="compositionally biased region" description="Basic and acidic residues" evidence="11">
    <location>
        <begin position="343"/>
        <end position="353"/>
    </location>
</feature>
<feature type="chain" id="PRO_5009196560" description="Peptidase S8/S53 domain-containing protein" evidence="12">
    <location>
        <begin position="34"/>
        <end position="434"/>
    </location>
</feature>
<dbReference type="GO" id="GO:0006508">
    <property type="term" value="P:proteolysis"/>
    <property type="evidence" value="ECO:0007669"/>
    <property type="project" value="UniProtKB-KW"/>
</dbReference>
<comment type="similarity">
    <text evidence="2 10">Belongs to the peptidase S8 family.</text>
</comment>